<dbReference type="EMBL" id="CAJGYO010000008">
    <property type="protein sequence ID" value="CAD6251131.1"/>
    <property type="molecule type" value="Genomic_DNA"/>
</dbReference>
<accession>A0A811Q1T9</accession>
<dbReference type="Proteomes" id="UP000604825">
    <property type="component" value="Unassembled WGS sequence"/>
</dbReference>
<evidence type="ECO:0000313" key="3">
    <source>
        <dbReference type="EMBL" id="CAD6251131.1"/>
    </source>
</evidence>
<comment type="caution">
    <text evidence="3">The sequence shown here is derived from an EMBL/GenBank/DDBJ whole genome shotgun (WGS) entry which is preliminary data.</text>
</comment>
<feature type="region of interest" description="Disordered" evidence="1">
    <location>
        <begin position="1"/>
        <end position="21"/>
    </location>
</feature>
<keyword evidence="4" id="KW-1185">Reference proteome</keyword>
<evidence type="ECO:0000259" key="2">
    <source>
        <dbReference type="Pfam" id="PF04937"/>
    </source>
</evidence>
<dbReference type="InterPro" id="IPR012337">
    <property type="entry name" value="RNaseH-like_sf"/>
</dbReference>
<dbReference type="PANTHER" id="PTHR32166">
    <property type="entry name" value="OSJNBA0013A04.12 PROTEIN"/>
    <property type="match status" value="1"/>
</dbReference>
<protein>
    <recommendedName>
        <fullName evidence="2">DUF659 domain-containing protein</fullName>
    </recommendedName>
</protein>
<dbReference type="InterPro" id="IPR007021">
    <property type="entry name" value="DUF659"/>
</dbReference>
<gene>
    <name evidence="3" type="ORF">NCGR_LOCUS34896</name>
</gene>
<dbReference type="PANTHER" id="PTHR32166:SF74">
    <property type="entry name" value="OS05G0256350 PROTEIN"/>
    <property type="match status" value="1"/>
</dbReference>
<dbReference type="SUPFAM" id="SSF53098">
    <property type="entry name" value="Ribonuclease H-like"/>
    <property type="match status" value="1"/>
</dbReference>
<reference evidence="3" key="1">
    <citation type="submission" date="2020-10" db="EMBL/GenBank/DDBJ databases">
        <authorList>
            <person name="Han B."/>
            <person name="Lu T."/>
            <person name="Zhao Q."/>
            <person name="Huang X."/>
            <person name="Zhao Y."/>
        </authorList>
    </citation>
    <scope>NUCLEOTIDE SEQUENCE</scope>
</reference>
<feature type="domain" description="DUF659" evidence="2">
    <location>
        <begin position="206"/>
        <end position="356"/>
    </location>
</feature>
<sequence length="659" mass="75223">MPDPEGGSAAADSSVPSGAAASASSAALDVSTLVEKAISVLPSDLATQVQDPKRKARSQDLEWKYGLWPDPMKKDFVQNKKVLQHLVGGYVNVEKCPKAPELVREEMHDYLKKNTRTVLKKNIRTVLKKNTRTVFVQVAKDGEQEQDAKKRVKHYTEKDQEAKQVVDDHVADFFYENAIPLNVINSRSWEIMLESIGQYGSGYHSPTYREIREPLLERVVNRTLELRKKHEEAWKEYGCTLMSDGWTDTSHRHLIRFLANSPAGTFFVGSVDATCEMADAQMLADLLEKQVDKIGKEYVVQVVTDNGVNFKAAGRILMERIPHLFWTPCAAHCLNLMLQDIGEIKDFYTAINEAKKTEIRCRSCKASCDRFATSYLTLASMYKHKNGLRNLFVSDEWHANNLSTTFEGKQAENIILSMPFWTRVENCLRASQPLLIALRIAGRDETPVVPEIMIAMDVAKSSIKDALKENPDLLKEVMVCYEKRWENQMEQQLYGAALFLNPSNFFTIREKDKRQAARLRSMFNDVLWKMVHNRKRNKLEYKRLTKLVYVSYNRKMSNKFKKTRELGSKGKICNPLLLEEFEWENEWVDENCESVHAAHGNELTWANVHETIGATESLRGHNLPRAAAARAAASVSQTYARRRLQTSLKKMTVTMIGEM</sequence>
<evidence type="ECO:0000313" key="4">
    <source>
        <dbReference type="Proteomes" id="UP000604825"/>
    </source>
</evidence>
<proteinExistence type="predicted"/>
<organism evidence="3 4">
    <name type="scientific">Miscanthus lutarioriparius</name>
    <dbReference type="NCBI Taxonomy" id="422564"/>
    <lineage>
        <taxon>Eukaryota</taxon>
        <taxon>Viridiplantae</taxon>
        <taxon>Streptophyta</taxon>
        <taxon>Embryophyta</taxon>
        <taxon>Tracheophyta</taxon>
        <taxon>Spermatophyta</taxon>
        <taxon>Magnoliopsida</taxon>
        <taxon>Liliopsida</taxon>
        <taxon>Poales</taxon>
        <taxon>Poaceae</taxon>
        <taxon>PACMAD clade</taxon>
        <taxon>Panicoideae</taxon>
        <taxon>Andropogonodae</taxon>
        <taxon>Andropogoneae</taxon>
        <taxon>Saccharinae</taxon>
        <taxon>Miscanthus</taxon>
    </lineage>
</organism>
<dbReference type="AlphaFoldDB" id="A0A811Q1T9"/>
<dbReference type="Pfam" id="PF04937">
    <property type="entry name" value="DUF659"/>
    <property type="match status" value="1"/>
</dbReference>
<evidence type="ECO:0000256" key="1">
    <source>
        <dbReference type="SAM" id="MobiDB-lite"/>
    </source>
</evidence>
<dbReference type="OrthoDB" id="779884at2759"/>
<name>A0A811Q1T9_9POAL</name>